<reference evidence="5" key="1">
    <citation type="submission" date="2019-08" db="EMBL/GenBank/DDBJ databases">
        <authorList>
            <person name="Kucharzyk K."/>
            <person name="Murdoch R.W."/>
            <person name="Higgins S."/>
            <person name="Loffler F."/>
        </authorList>
    </citation>
    <scope>NUCLEOTIDE SEQUENCE</scope>
</reference>
<sequence>MTAAKALFAEKSVEGTSMDDISAKADYSKSTVYVYFSGKEDILYNIVLDDMKRLGDGIAACLKQHEGFEARYFAICSLLVDLAESDPTFLELVLGKISVDEADFVRLPVLKQIYDVGEETNLLIGRMFHEAVESGFADASVNPIAAGMVFWSSICGLISVSVNKEVYFQKNLGLSRKAFLQYGFELLLNSVRKKENA</sequence>
<evidence type="ECO:0000256" key="3">
    <source>
        <dbReference type="ARBA" id="ARBA00023163"/>
    </source>
</evidence>
<dbReference type="Gene3D" id="1.10.10.60">
    <property type="entry name" value="Homeodomain-like"/>
    <property type="match status" value="1"/>
</dbReference>
<dbReference type="PANTHER" id="PTHR30055:SF234">
    <property type="entry name" value="HTH-TYPE TRANSCRIPTIONAL REGULATOR BETI"/>
    <property type="match status" value="1"/>
</dbReference>
<evidence type="ECO:0000313" key="5">
    <source>
        <dbReference type="EMBL" id="MPM37602.1"/>
    </source>
</evidence>
<dbReference type="GO" id="GO:0003700">
    <property type="term" value="F:DNA-binding transcription factor activity"/>
    <property type="evidence" value="ECO:0007669"/>
    <property type="project" value="TreeGrafter"/>
</dbReference>
<dbReference type="PROSITE" id="PS50977">
    <property type="entry name" value="HTH_TETR_2"/>
    <property type="match status" value="1"/>
</dbReference>
<dbReference type="InterPro" id="IPR001647">
    <property type="entry name" value="HTH_TetR"/>
</dbReference>
<dbReference type="PANTHER" id="PTHR30055">
    <property type="entry name" value="HTH-TYPE TRANSCRIPTIONAL REGULATOR RUTR"/>
    <property type="match status" value="1"/>
</dbReference>
<dbReference type="SUPFAM" id="SSF46689">
    <property type="entry name" value="Homeodomain-like"/>
    <property type="match status" value="1"/>
</dbReference>
<dbReference type="InterPro" id="IPR009057">
    <property type="entry name" value="Homeodomain-like_sf"/>
</dbReference>
<dbReference type="GO" id="GO:0000976">
    <property type="term" value="F:transcription cis-regulatory region binding"/>
    <property type="evidence" value="ECO:0007669"/>
    <property type="project" value="TreeGrafter"/>
</dbReference>
<organism evidence="5">
    <name type="scientific">bioreactor metagenome</name>
    <dbReference type="NCBI Taxonomy" id="1076179"/>
    <lineage>
        <taxon>unclassified sequences</taxon>
        <taxon>metagenomes</taxon>
        <taxon>ecological metagenomes</taxon>
    </lineage>
</organism>
<evidence type="ECO:0000259" key="4">
    <source>
        <dbReference type="PROSITE" id="PS50977"/>
    </source>
</evidence>
<evidence type="ECO:0000256" key="1">
    <source>
        <dbReference type="ARBA" id="ARBA00023015"/>
    </source>
</evidence>
<dbReference type="AlphaFoldDB" id="A0A644Z9T5"/>
<protein>
    <recommendedName>
        <fullName evidence="4">HTH tetR-type domain-containing protein</fullName>
    </recommendedName>
</protein>
<name>A0A644Z9T5_9ZZZZ</name>
<accession>A0A644Z9T5</accession>
<dbReference type="EMBL" id="VSSQ01008006">
    <property type="protein sequence ID" value="MPM37602.1"/>
    <property type="molecule type" value="Genomic_DNA"/>
</dbReference>
<dbReference type="Gene3D" id="1.10.357.10">
    <property type="entry name" value="Tetracycline Repressor, domain 2"/>
    <property type="match status" value="1"/>
</dbReference>
<keyword evidence="2" id="KW-0238">DNA-binding</keyword>
<feature type="domain" description="HTH tetR-type" evidence="4">
    <location>
        <begin position="1"/>
        <end position="54"/>
    </location>
</feature>
<comment type="caution">
    <text evidence="5">The sequence shown here is derived from an EMBL/GenBank/DDBJ whole genome shotgun (WGS) entry which is preliminary data.</text>
</comment>
<proteinExistence type="predicted"/>
<keyword evidence="3" id="KW-0804">Transcription</keyword>
<gene>
    <name evidence="5" type="ORF">SDC9_84220</name>
</gene>
<evidence type="ECO:0000256" key="2">
    <source>
        <dbReference type="ARBA" id="ARBA00023125"/>
    </source>
</evidence>
<dbReference type="InterPro" id="IPR050109">
    <property type="entry name" value="HTH-type_TetR-like_transc_reg"/>
</dbReference>
<dbReference type="Pfam" id="PF00440">
    <property type="entry name" value="TetR_N"/>
    <property type="match status" value="1"/>
</dbReference>
<keyword evidence="1" id="KW-0805">Transcription regulation</keyword>